<evidence type="ECO:0000313" key="13">
    <source>
        <dbReference type="EMBL" id="WEK33370.1"/>
    </source>
</evidence>
<comment type="similarity">
    <text evidence="3">Belongs to the aconitase/IPM isomerase family.</text>
</comment>
<sequence length="862" mass="94015">MNTAYRKHLPGTDLDYFDARAAVEAIKPGAYDGLPYTSRVLAENLVRRCDPATLDASLGQLIERQRDLDFPWFPARVVCHDILGQTALVDLAGLRDAIADKGGDPAAVNPVVPVQLIVDHSLAVECGGFDPQAFEKNRAIEDRRNEDRFHFINWTKKAFKNVDVIQPGNGIMHQINLEKMSPVIHNERGVAYPDTCVGTDSHTPHVDALGVIAIGVGGLEAENVMLGRASWMRLPEIVGVELTGKLAPNITATDLVLALTEFLRKQKVVGAYLEFHGEGARALTLGDRATISNMAPEYGATAAMFAIDQQTIDYLRLTGREEQQVKLVETYAKATGLWADSLAGAVYERTLSFDLSSVVRNMAGPSNPHARVATSELAAKGIAGSWEEVPGQMPDGAVIIAAITSCTNTSNPRNVIAAGLMARNANRLGLARKPWVKSSLAPGSKAVKLYLEEAGLEKELEQLGFGIVAFACTTCNGMSGALDPAIQQEIVDRDLYATAVLSGNRNFDGRIHPYAKQAFLASPPLVVAYAIAGTIRFDIEKDVLGVVDGKEIRLKDIWPSDEEIDAVVRAAVKPEQFRKVYIPMFAIEEDRGPKVAPLYDWRPMSTYIRRPPYWEGALAGERTLRGMRPLAVLPDNITTDHLSPSNAIMLDSAAGEYLAKMGLPEEDFNSYATHRGDHLTAQRATFANPKLFNEMVRKEDGSVKQGSLARIEPEGKVTRMWEAIETYMQRKQPLIIVAGADYGQGSSRDWAAKGVRLAGVEAIVAEGFERIHRTNLVGMGVLPLEFKPGTDRNTLGLDGSETYDVLGARTPRATLTLVVTRSNGERLEVPVTCRLDTAEEVSIYEAGGVLQRFAQDFLEATA</sequence>
<dbReference type="PRINTS" id="PR00415">
    <property type="entry name" value="ACONITASE"/>
</dbReference>
<organism evidence="13 14">
    <name type="scientific">Candidatus Pseudomonas phytovorans</name>
    <dbReference type="NCBI Taxonomy" id="3121377"/>
    <lineage>
        <taxon>Bacteria</taxon>
        <taxon>Pseudomonadati</taxon>
        <taxon>Pseudomonadota</taxon>
        <taxon>Gammaproteobacteria</taxon>
        <taxon>Pseudomonadales</taxon>
        <taxon>Pseudomonadaceae</taxon>
        <taxon>Pseudomonas</taxon>
    </lineage>
</organism>
<dbReference type="Proteomes" id="UP001216329">
    <property type="component" value="Chromosome"/>
</dbReference>
<feature type="domain" description="Aconitase A/isopropylmalate dehydratase small subunit swivel" evidence="12">
    <location>
        <begin position="656"/>
        <end position="788"/>
    </location>
</feature>
<dbReference type="FunFam" id="3.20.19.10:FF:000006">
    <property type="entry name" value="Aconitate hydratase 1"/>
    <property type="match status" value="1"/>
</dbReference>
<feature type="domain" description="Aconitase/3-isopropylmalate dehydratase large subunit alpha/beta/alpha" evidence="11">
    <location>
        <begin position="66"/>
        <end position="533"/>
    </location>
</feature>
<keyword evidence="5" id="KW-0004">4Fe-4S</keyword>
<dbReference type="Pfam" id="PF00330">
    <property type="entry name" value="Aconitase"/>
    <property type="match status" value="1"/>
</dbReference>
<dbReference type="NCBIfam" id="NF009520">
    <property type="entry name" value="PRK12881.1"/>
    <property type="match status" value="1"/>
</dbReference>
<name>A0AAJ5WMI4_9PSED</name>
<dbReference type="InterPro" id="IPR012708">
    <property type="entry name" value="2Me_IsoCit_deHydtase_FeS-dep"/>
</dbReference>
<dbReference type="SUPFAM" id="SSF52016">
    <property type="entry name" value="LeuD/IlvD-like"/>
    <property type="match status" value="1"/>
</dbReference>
<keyword evidence="7" id="KW-0408">Iron</keyword>
<dbReference type="InterPro" id="IPR015931">
    <property type="entry name" value="Acnase/IPM_dHydase_lsu_aba_1/3"/>
</dbReference>
<dbReference type="Gene3D" id="3.30.499.10">
    <property type="entry name" value="Aconitase, domain 3"/>
    <property type="match status" value="2"/>
</dbReference>
<dbReference type="FunFam" id="3.30.499.10:FF:000014">
    <property type="entry name" value="Aconitate hydratase 1"/>
    <property type="match status" value="1"/>
</dbReference>
<evidence type="ECO:0000256" key="3">
    <source>
        <dbReference type="ARBA" id="ARBA00007185"/>
    </source>
</evidence>
<keyword evidence="9 13" id="KW-0456">Lyase</keyword>
<comment type="pathway">
    <text evidence="2">Organic acid metabolism; propanoate degradation.</text>
</comment>
<keyword evidence="8" id="KW-0411">Iron-sulfur</keyword>
<dbReference type="SUPFAM" id="SSF53732">
    <property type="entry name" value="Aconitase iron-sulfur domain"/>
    <property type="match status" value="1"/>
</dbReference>
<dbReference type="PANTHER" id="PTHR11670">
    <property type="entry name" value="ACONITASE/IRON-RESPONSIVE ELEMENT FAMILY MEMBER"/>
    <property type="match status" value="1"/>
</dbReference>
<dbReference type="Pfam" id="PF00694">
    <property type="entry name" value="Aconitase_C"/>
    <property type="match status" value="1"/>
</dbReference>
<dbReference type="Gene3D" id="6.10.190.10">
    <property type="match status" value="1"/>
</dbReference>
<dbReference type="InterPro" id="IPR036008">
    <property type="entry name" value="Aconitase_4Fe-4S_dom"/>
</dbReference>
<dbReference type="NCBIfam" id="TIGR02333">
    <property type="entry name" value="2met_isocit_dHY"/>
    <property type="match status" value="1"/>
</dbReference>
<proteinExistence type="inferred from homology"/>
<dbReference type="InterPro" id="IPR006249">
    <property type="entry name" value="Aconitase/IRP2"/>
</dbReference>
<evidence type="ECO:0000259" key="11">
    <source>
        <dbReference type="Pfam" id="PF00330"/>
    </source>
</evidence>
<evidence type="ECO:0000256" key="8">
    <source>
        <dbReference type="ARBA" id="ARBA00023014"/>
    </source>
</evidence>
<evidence type="ECO:0000313" key="14">
    <source>
        <dbReference type="Proteomes" id="UP001216329"/>
    </source>
</evidence>
<evidence type="ECO:0000256" key="7">
    <source>
        <dbReference type="ARBA" id="ARBA00023004"/>
    </source>
</evidence>
<dbReference type="NCBIfam" id="NF006757">
    <property type="entry name" value="PRK09277.1"/>
    <property type="match status" value="1"/>
</dbReference>
<evidence type="ECO:0000256" key="5">
    <source>
        <dbReference type="ARBA" id="ARBA00022485"/>
    </source>
</evidence>
<dbReference type="GO" id="GO:0051539">
    <property type="term" value="F:4 iron, 4 sulfur cluster binding"/>
    <property type="evidence" value="ECO:0007669"/>
    <property type="project" value="UniProtKB-KW"/>
</dbReference>
<gene>
    <name evidence="13" type="primary">acnD</name>
    <name evidence="13" type="ORF">P0Y58_20340</name>
</gene>
<dbReference type="InterPro" id="IPR001030">
    <property type="entry name" value="Acoase/IPM_deHydtase_lsu_aba"/>
</dbReference>
<evidence type="ECO:0000256" key="2">
    <source>
        <dbReference type="ARBA" id="ARBA00005026"/>
    </source>
</evidence>
<dbReference type="AlphaFoldDB" id="A0AAJ5WMI4"/>
<evidence type="ECO:0000256" key="9">
    <source>
        <dbReference type="ARBA" id="ARBA00023239"/>
    </source>
</evidence>
<dbReference type="InterPro" id="IPR000573">
    <property type="entry name" value="AconitaseA/IPMdHydase_ssu_swvl"/>
</dbReference>
<dbReference type="Gene3D" id="3.20.19.10">
    <property type="entry name" value="Aconitase, domain 4"/>
    <property type="match status" value="1"/>
</dbReference>
<evidence type="ECO:0000256" key="10">
    <source>
        <dbReference type="ARBA" id="ARBA00023501"/>
    </source>
</evidence>
<accession>A0AAJ5WMI4</accession>
<dbReference type="InterPro" id="IPR015928">
    <property type="entry name" value="Aconitase/3IPM_dehydase_swvl"/>
</dbReference>
<comment type="cofactor">
    <cofactor evidence="1">
        <name>[4Fe-4S] cluster</name>
        <dbReference type="ChEBI" id="CHEBI:49883"/>
    </cofactor>
</comment>
<keyword evidence="6" id="KW-0479">Metal-binding</keyword>
<dbReference type="GO" id="GO:0003994">
    <property type="term" value="F:aconitate hydratase activity"/>
    <property type="evidence" value="ECO:0007669"/>
    <property type="project" value="UniProtKB-EC"/>
</dbReference>
<reference evidence="13" key="1">
    <citation type="submission" date="2023-03" db="EMBL/GenBank/DDBJ databases">
        <title>Andean soil-derived lignocellulolytic bacterial consortium as a source of novel taxa and putative plastic-active enzymes.</title>
        <authorList>
            <person name="Diaz-Garcia L."/>
            <person name="Chuvochina M."/>
            <person name="Feuerriegel G."/>
            <person name="Bunk B."/>
            <person name="Sproer C."/>
            <person name="Streit W.R."/>
            <person name="Rodriguez L.M."/>
            <person name="Overmann J."/>
            <person name="Jimenez D.J."/>
        </authorList>
    </citation>
    <scope>NUCLEOTIDE SEQUENCE</scope>
    <source>
        <strain evidence="13">MAG 876</strain>
    </source>
</reference>
<dbReference type="EMBL" id="CP119325">
    <property type="protein sequence ID" value="WEK33370.1"/>
    <property type="molecule type" value="Genomic_DNA"/>
</dbReference>
<evidence type="ECO:0000259" key="12">
    <source>
        <dbReference type="Pfam" id="PF00694"/>
    </source>
</evidence>
<evidence type="ECO:0000256" key="4">
    <source>
        <dbReference type="ARBA" id="ARBA00012926"/>
    </source>
</evidence>
<protein>
    <recommendedName>
        <fullName evidence="4">aconitate hydratase</fullName>
        <ecNumber evidence="4">4.2.1.3</ecNumber>
    </recommendedName>
</protein>
<evidence type="ECO:0000256" key="6">
    <source>
        <dbReference type="ARBA" id="ARBA00022723"/>
    </source>
</evidence>
<comment type="catalytic activity">
    <reaction evidence="10">
        <text>citrate = D-threo-isocitrate</text>
        <dbReference type="Rhea" id="RHEA:10336"/>
        <dbReference type="ChEBI" id="CHEBI:15562"/>
        <dbReference type="ChEBI" id="CHEBI:16947"/>
        <dbReference type="EC" id="4.2.1.3"/>
    </reaction>
</comment>
<dbReference type="GO" id="GO:0046872">
    <property type="term" value="F:metal ion binding"/>
    <property type="evidence" value="ECO:0007669"/>
    <property type="project" value="UniProtKB-KW"/>
</dbReference>
<dbReference type="GO" id="GO:0019679">
    <property type="term" value="P:propionate metabolic process, methylcitrate cycle"/>
    <property type="evidence" value="ECO:0007669"/>
    <property type="project" value="InterPro"/>
</dbReference>
<evidence type="ECO:0000256" key="1">
    <source>
        <dbReference type="ARBA" id="ARBA00001966"/>
    </source>
</evidence>
<dbReference type="EC" id="4.2.1.3" evidence="4"/>